<gene>
    <name evidence="1" type="ORF">A5N15_03870</name>
</gene>
<name>A0A657IVP3_9MICC</name>
<evidence type="ECO:0000313" key="1">
    <source>
        <dbReference type="EMBL" id="OAX63430.1"/>
    </source>
</evidence>
<comment type="caution">
    <text evidence="1">The sequence shown here is derived from an EMBL/GenBank/DDBJ whole genome shotgun (WGS) entry which is preliminary data.</text>
</comment>
<dbReference type="Proteomes" id="UP000092021">
    <property type="component" value="Unassembled WGS sequence"/>
</dbReference>
<evidence type="ECO:0000313" key="2">
    <source>
        <dbReference type="Proteomes" id="UP000092021"/>
    </source>
</evidence>
<accession>A0A657IVP3</accession>
<protein>
    <submittedName>
        <fullName evidence="1">Uncharacterized protein</fullName>
    </submittedName>
</protein>
<proteinExistence type="predicted"/>
<reference evidence="1 2" key="1">
    <citation type="submission" date="2016-04" db="EMBL/GenBank/DDBJ databases">
        <title>Identification of putative biosynthetic pathways for the production of bioactive secondary metabolites by the marine actinomycete Kocuria kristinae RUTW2-3.</title>
        <authorList>
            <person name="Waterworth S.C."/>
            <person name="Walmsley T.A."/>
            <person name="Matongo T."/>
            <person name="Davies-Coleman M.T."/>
            <person name="Dorrington R.A."/>
        </authorList>
    </citation>
    <scope>NUCLEOTIDE SEQUENCE [LARGE SCALE GENOMIC DNA]</scope>
    <source>
        <strain evidence="1 2">RUTW4-5</strain>
    </source>
</reference>
<dbReference type="EMBL" id="LWGZ01000337">
    <property type="protein sequence ID" value="OAX63430.1"/>
    <property type="molecule type" value="Genomic_DNA"/>
</dbReference>
<organism evidence="1 2">
    <name type="scientific">Rothia kristinae</name>
    <dbReference type="NCBI Taxonomy" id="37923"/>
    <lineage>
        <taxon>Bacteria</taxon>
        <taxon>Bacillati</taxon>
        <taxon>Actinomycetota</taxon>
        <taxon>Actinomycetes</taxon>
        <taxon>Micrococcales</taxon>
        <taxon>Micrococcaceae</taxon>
        <taxon>Rothia</taxon>
    </lineage>
</organism>
<dbReference type="AlphaFoldDB" id="A0A657IVP3"/>
<sequence length="83" mass="9096">MRSKQELLSLLATRLLADTTRPEEIPQDLREIAEELTATALSVLAALTEVTDARGGLRGPGPCHPDSVPRAERVRRLLLGRRA</sequence>